<dbReference type="Pfam" id="PF01408">
    <property type="entry name" value="GFO_IDH_MocA"/>
    <property type="match status" value="1"/>
</dbReference>
<dbReference type="SUPFAM" id="SSF51735">
    <property type="entry name" value="NAD(P)-binding Rossmann-fold domains"/>
    <property type="match status" value="1"/>
</dbReference>
<proteinExistence type="predicted"/>
<dbReference type="PANTHER" id="PTHR43249:SF1">
    <property type="entry name" value="D-GLUCOSIDE 3-DEHYDROGENASE"/>
    <property type="match status" value="1"/>
</dbReference>
<sequence>MENLKTALVGCGKVGHFHAKALMNLKQSKFIAVCDQNLARAQEFAKQYGVKAYDNVEQMIINEGIEMLSICTPHPIHASVAIAATNLGCHILVEKPLASNLADSQAILSAAQKGNAKIGTVCQRRFYRPCLRMKQAIDDGKIGKPIIGTVTMLGWRDKAYYESDPWRGTWQGEGGGVLVNQAPHQLDLLLWYMGEVEEVYGLWKNLNHSYIEVEDTAVAIIKFKNGGIGNVLVSNSQNPALYGKVHVHGENGASIGVQTDGGAMFIAGVSSITEPPYNDLWTIQGEEDQLPIWKKEDCDFFNSVDSMYYYHQLQIEDFLDSLINDTPPLIDGLAGLKTVELIEAIYRSTQSNKVIKFPLD</sequence>
<dbReference type="InterPro" id="IPR036291">
    <property type="entry name" value="NAD(P)-bd_dom_sf"/>
</dbReference>
<reference evidence="3 4" key="1">
    <citation type="submission" date="2018-05" db="EMBL/GenBank/DDBJ databases">
        <title>Reference genomes for bee gut microbiota database.</title>
        <authorList>
            <person name="Ellegaard K.M."/>
        </authorList>
    </citation>
    <scope>NUCLEOTIDE SEQUENCE [LARGE SCALE GENOMIC DNA]</scope>
    <source>
        <strain evidence="3 4">ESL0177</strain>
    </source>
</reference>
<dbReference type="Gene3D" id="3.30.360.10">
    <property type="entry name" value="Dihydrodipicolinate Reductase, domain 2"/>
    <property type="match status" value="1"/>
</dbReference>
<accession>A0A2V4DXU1</accession>
<evidence type="ECO:0000259" key="1">
    <source>
        <dbReference type="Pfam" id="PF01408"/>
    </source>
</evidence>
<comment type="caution">
    <text evidence="3">The sequence shown here is derived from an EMBL/GenBank/DDBJ whole genome shotgun (WGS) entry which is preliminary data.</text>
</comment>
<dbReference type="SUPFAM" id="SSF55347">
    <property type="entry name" value="Glyceraldehyde-3-phosphate dehydrogenase-like, C-terminal domain"/>
    <property type="match status" value="1"/>
</dbReference>
<dbReference type="EMBL" id="QGLP01000004">
    <property type="protein sequence ID" value="PXZ05625.1"/>
    <property type="molecule type" value="Genomic_DNA"/>
</dbReference>
<feature type="domain" description="GFO/IDH/MocA-like oxidoreductase" evidence="2">
    <location>
        <begin position="131"/>
        <end position="253"/>
    </location>
</feature>
<feature type="domain" description="Gfo/Idh/MocA-like oxidoreductase N-terminal" evidence="1">
    <location>
        <begin position="5"/>
        <end position="116"/>
    </location>
</feature>
<gene>
    <name evidence="3" type="ORF">DKK79_02815</name>
</gene>
<dbReference type="AlphaFoldDB" id="A0A2V4DXU1"/>
<dbReference type="RefSeq" id="WP_110422749.1">
    <property type="nucleotide sequence ID" value="NZ_QGLP01000004.1"/>
</dbReference>
<dbReference type="Proteomes" id="UP000247483">
    <property type="component" value="Unassembled WGS sequence"/>
</dbReference>
<dbReference type="InterPro" id="IPR055170">
    <property type="entry name" value="GFO_IDH_MocA-like_dom"/>
</dbReference>
<dbReference type="PANTHER" id="PTHR43249">
    <property type="entry name" value="UDP-N-ACETYL-2-AMINO-2-DEOXY-D-GLUCURONATE OXIDASE"/>
    <property type="match status" value="1"/>
</dbReference>
<dbReference type="GO" id="GO:0000166">
    <property type="term" value="F:nucleotide binding"/>
    <property type="evidence" value="ECO:0007669"/>
    <property type="project" value="InterPro"/>
</dbReference>
<evidence type="ECO:0000259" key="2">
    <source>
        <dbReference type="Pfam" id="PF22725"/>
    </source>
</evidence>
<dbReference type="InterPro" id="IPR052515">
    <property type="entry name" value="Gfo/Idh/MocA_Oxidoreductase"/>
</dbReference>
<name>A0A2V4DXU1_9GAMM</name>
<evidence type="ECO:0000313" key="3">
    <source>
        <dbReference type="EMBL" id="PXZ05625.1"/>
    </source>
</evidence>
<organism evidence="3 4">
    <name type="scientific">Gilliamella apicola</name>
    <dbReference type="NCBI Taxonomy" id="1196095"/>
    <lineage>
        <taxon>Bacteria</taxon>
        <taxon>Pseudomonadati</taxon>
        <taxon>Pseudomonadota</taxon>
        <taxon>Gammaproteobacteria</taxon>
        <taxon>Orbales</taxon>
        <taxon>Orbaceae</taxon>
        <taxon>Gilliamella</taxon>
    </lineage>
</organism>
<protein>
    <submittedName>
        <fullName evidence="3">Oxidoreductase</fullName>
    </submittedName>
</protein>
<evidence type="ECO:0000313" key="4">
    <source>
        <dbReference type="Proteomes" id="UP000247483"/>
    </source>
</evidence>
<dbReference type="Gene3D" id="3.40.50.720">
    <property type="entry name" value="NAD(P)-binding Rossmann-like Domain"/>
    <property type="match status" value="1"/>
</dbReference>
<dbReference type="Pfam" id="PF22725">
    <property type="entry name" value="GFO_IDH_MocA_C3"/>
    <property type="match status" value="1"/>
</dbReference>
<dbReference type="InterPro" id="IPR000683">
    <property type="entry name" value="Gfo/Idh/MocA-like_OxRdtase_N"/>
</dbReference>